<accession>A0A9P7VLP5</accession>
<reference evidence="1" key="1">
    <citation type="submission" date="2020-11" db="EMBL/GenBank/DDBJ databases">
        <title>Adaptations for nitrogen fixation in a non-lichenized fungal sporocarp promotes dispersal by wood-feeding termites.</title>
        <authorList>
            <consortium name="DOE Joint Genome Institute"/>
            <person name="Koch R.A."/>
            <person name="Yoon G."/>
            <person name="Arayal U."/>
            <person name="Lail K."/>
            <person name="Amirebrahimi M."/>
            <person name="Labutti K."/>
            <person name="Lipzen A."/>
            <person name="Riley R."/>
            <person name="Barry K."/>
            <person name="Henrissat B."/>
            <person name="Grigoriev I.V."/>
            <person name="Herr J.R."/>
            <person name="Aime M.C."/>
        </authorList>
    </citation>
    <scope>NUCLEOTIDE SEQUENCE</scope>
    <source>
        <strain evidence="1">MCA 3950</strain>
    </source>
</reference>
<organism evidence="1 2">
    <name type="scientific">Guyanagaster necrorhizus</name>
    <dbReference type="NCBI Taxonomy" id="856835"/>
    <lineage>
        <taxon>Eukaryota</taxon>
        <taxon>Fungi</taxon>
        <taxon>Dikarya</taxon>
        <taxon>Basidiomycota</taxon>
        <taxon>Agaricomycotina</taxon>
        <taxon>Agaricomycetes</taxon>
        <taxon>Agaricomycetidae</taxon>
        <taxon>Agaricales</taxon>
        <taxon>Marasmiineae</taxon>
        <taxon>Physalacriaceae</taxon>
        <taxon>Guyanagaster</taxon>
    </lineage>
</organism>
<gene>
    <name evidence="1" type="ORF">BT62DRAFT_1009824</name>
</gene>
<keyword evidence="2" id="KW-1185">Reference proteome</keyword>
<dbReference type="EMBL" id="MU250548">
    <property type="protein sequence ID" value="KAG7442825.1"/>
    <property type="molecule type" value="Genomic_DNA"/>
</dbReference>
<evidence type="ECO:0000313" key="1">
    <source>
        <dbReference type="EMBL" id="KAG7442825.1"/>
    </source>
</evidence>
<protein>
    <submittedName>
        <fullName evidence="1">Uncharacterized protein</fullName>
    </submittedName>
</protein>
<evidence type="ECO:0000313" key="2">
    <source>
        <dbReference type="Proteomes" id="UP000812287"/>
    </source>
</evidence>
<sequence length="202" mass="22816">MILGVDFRERVSHQILTVRPDVSDRANANLVISSSRHIFDLLEERLQHLRDTSLTSTYTAFFTPPNSQSTAHLYPLAVPQRMYELQDIVDLLTKLTASPTLTAYFKPTKPNEATLDAVIFHSSHQKLKRQIDVVQATVGQQHGVKEVAVEKLHKLGVALRYVAVVPQGQVINFTVQPRIANMFKKATYYIEVSSDDIGRCSW</sequence>
<comment type="caution">
    <text evidence="1">The sequence shown here is derived from an EMBL/GenBank/DDBJ whole genome shotgun (WGS) entry which is preliminary data.</text>
</comment>
<dbReference type="RefSeq" id="XP_043036325.1">
    <property type="nucleotide sequence ID" value="XM_043177584.1"/>
</dbReference>
<dbReference type="AlphaFoldDB" id="A0A9P7VLP5"/>
<dbReference type="Proteomes" id="UP000812287">
    <property type="component" value="Unassembled WGS sequence"/>
</dbReference>
<name>A0A9P7VLP5_9AGAR</name>
<proteinExistence type="predicted"/>
<dbReference type="GeneID" id="66099871"/>